<accession>A0A4C1XXD6</accession>
<organism evidence="1 2">
    <name type="scientific">Eumeta variegata</name>
    <name type="common">Bagworm moth</name>
    <name type="synonym">Eumeta japonica</name>
    <dbReference type="NCBI Taxonomy" id="151549"/>
    <lineage>
        <taxon>Eukaryota</taxon>
        <taxon>Metazoa</taxon>
        <taxon>Ecdysozoa</taxon>
        <taxon>Arthropoda</taxon>
        <taxon>Hexapoda</taxon>
        <taxon>Insecta</taxon>
        <taxon>Pterygota</taxon>
        <taxon>Neoptera</taxon>
        <taxon>Endopterygota</taxon>
        <taxon>Lepidoptera</taxon>
        <taxon>Glossata</taxon>
        <taxon>Ditrysia</taxon>
        <taxon>Tineoidea</taxon>
        <taxon>Psychidae</taxon>
        <taxon>Oiketicinae</taxon>
        <taxon>Eumeta</taxon>
    </lineage>
</organism>
<proteinExistence type="predicted"/>
<dbReference type="AlphaFoldDB" id="A0A4C1XXD6"/>
<sequence>MIISNSRLSMGRCKYKTTLANIRVDSSVGSSRLELSTPLCAGHESRGTGGGRLRRPYLRSFLQRTPDLINILNAASGSARDANAQTRRRGTRASLMALAVDELDAGKLFDRIE</sequence>
<protein>
    <submittedName>
        <fullName evidence="1">Uncharacterized protein</fullName>
    </submittedName>
</protein>
<dbReference type="Proteomes" id="UP000299102">
    <property type="component" value="Unassembled WGS sequence"/>
</dbReference>
<dbReference type="EMBL" id="BGZK01001005">
    <property type="protein sequence ID" value="GBP68248.1"/>
    <property type="molecule type" value="Genomic_DNA"/>
</dbReference>
<evidence type="ECO:0000313" key="2">
    <source>
        <dbReference type="Proteomes" id="UP000299102"/>
    </source>
</evidence>
<gene>
    <name evidence="1" type="ORF">EVAR_48614_1</name>
</gene>
<comment type="caution">
    <text evidence="1">The sequence shown here is derived from an EMBL/GenBank/DDBJ whole genome shotgun (WGS) entry which is preliminary data.</text>
</comment>
<reference evidence="1 2" key="1">
    <citation type="journal article" date="2019" name="Commun. Biol.">
        <title>The bagworm genome reveals a unique fibroin gene that provides high tensile strength.</title>
        <authorList>
            <person name="Kono N."/>
            <person name="Nakamura H."/>
            <person name="Ohtoshi R."/>
            <person name="Tomita M."/>
            <person name="Numata K."/>
            <person name="Arakawa K."/>
        </authorList>
    </citation>
    <scope>NUCLEOTIDE SEQUENCE [LARGE SCALE GENOMIC DNA]</scope>
</reference>
<evidence type="ECO:0000313" key="1">
    <source>
        <dbReference type="EMBL" id="GBP68248.1"/>
    </source>
</evidence>
<name>A0A4C1XXD6_EUMVA</name>
<keyword evidence="2" id="KW-1185">Reference proteome</keyword>